<evidence type="ECO:0000313" key="4">
    <source>
        <dbReference type="EMBL" id="KLN59501.1"/>
    </source>
</evidence>
<dbReference type="Proteomes" id="UP000035444">
    <property type="component" value="Unassembled WGS sequence"/>
</dbReference>
<dbReference type="CDD" id="cd04690">
    <property type="entry name" value="NUDIX_Hydrolase"/>
    <property type="match status" value="1"/>
</dbReference>
<accession>A0A0H2MBE3</accession>
<dbReference type="AlphaFoldDB" id="A0A0H2MBE3"/>
<protein>
    <recommendedName>
        <fullName evidence="3">Nudix hydrolase domain-containing protein</fullName>
    </recommendedName>
</protein>
<name>A0A0H2MBE3_9PROT</name>
<dbReference type="STRING" id="1489064.WH96_17235"/>
<dbReference type="GO" id="GO:0016787">
    <property type="term" value="F:hydrolase activity"/>
    <property type="evidence" value="ECO:0007669"/>
    <property type="project" value="UniProtKB-KW"/>
</dbReference>
<comment type="cofactor">
    <cofactor evidence="1">
        <name>Mg(2+)</name>
        <dbReference type="ChEBI" id="CHEBI:18420"/>
    </cofactor>
</comment>
<organism evidence="4 5">
    <name type="scientific">Kiloniella spongiae</name>
    <dbReference type="NCBI Taxonomy" id="1489064"/>
    <lineage>
        <taxon>Bacteria</taxon>
        <taxon>Pseudomonadati</taxon>
        <taxon>Pseudomonadota</taxon>
        <taxon>Alphaproteobacteria</taxon>
        <taxon>Rhodospirillales</taxon>
        <taxon>Kiloniellaceae</taxon>
        <taxon>Kiloniella</taxon>
    </lineage>
</organism>
<dbReference type="PANTHER" id="PTHR43046:SF2">
    <property type="entry name" value="8-OXO-DGTP DIPHOSPHATASE-RELATED"/>
    <property type="match status" value="1"/>
</dbReference>
<dbReference type="PATRIC" id="fig|1489064.4.peg.439"/>
<keyword evidence="5" id="KW-1185">Reference proteome</keyword>
<dbReference type="PROSITE" id="PS00893">
    <property type="entry name" value="NUDIX_BOX"/>
    <property type="match status" value="1"/>
</dbReference>
<sequence length="151" mass="16543">MSSQENNNETSEVIRIAAAVIGNNHGKMLLVRKRGTSFFMQAGGKIEPGEEPLVALERELNEELGFTFDRAECRFLGKFTAPAANEEHASVEADVFYIKSDVSVGPQAEIEQAIWIDPRNLGSMKVAPLTRQVLVLNFDDNKPIGQPVGGN</sequence>
<keyword evidence="2" id="KW-0378">Hydrolase</keyword>
<comment type="caution">
    <text evidence="4">The sequence shown here is derived from an EMBL/GenBank/DDBJ whole genome shotgun (WGS) entry which is preliminary data.</text>
</comment>
<dbReference type="PANTHER" id="PTHR43046">
    <property type="entry name" value="GDP-MANNOSE MANNOSYL HYDROLASE"/>
    <property type="match status" value="1"/>
</dbReference>
<dbReference type="InterPro" id="IPR020084">
    <property type="entry name" value="NUDIX_hydrolase_CS"/>
</dbReference>
<gene>
    <name evidence="4" type="ORF">WH96_17235</name>
</gene>
<dbReference type="PROSITE" id="PS51462">
    <property type="entry name" value="NUDIX"/>
    <property type="match status" value="1"/>
</dbReference>
<dbReference type="InterPro" id="IPR015797">
    <property type="entry name" value="NUDIX_hydrolase-like_dom_sf"/>
</dbReference>
<reference evidence="4 5" key="1">
    <citation type="submission" date="2015-03" db="EMBL/GenBank/DDBJ databases">
        <title>Genome Sequence of Kiloniella spongiae MEBiC09566, isolated from a marine sponge.</title>
        <authorList>
            <person name="Shao Z."/>
            <person name="Wang L."/>
            <person name="Li X."/>
        </authorList>
    </citation>
    <scope>NUCLEOTIDE SEQUENCE [LARGE SCALE GENOMIC DNA]</scope>
    <source>
        <strain evidence="4 5">MEBiC09566</strain>
    </source>
</reference>
<dbReference type="SUPFAM" id="SSF55811">
    <property type="entry name" value="Nudix"/>
    <property type="match status" value="1"/>
</dbReference>
<dbReference type="Pfam" id="PF00293">
    <property type="entry name" value="NUDIX"/>
    <property type="match status" value="1"/>
</dbReference>
<evidence type="ECO:0000256" key="2">
    <source>
        <dbReference type="ARBA" id="ARBA00022801"/>
    </source>
</evidence>
<evidence type="ECO:0000256" key="1">
    <source>
        <dbReference type="ARBA" id="ARBA00001946"/>
    </source>
</evidence>
<evidence type="ECO:0000313" key="5">
    <source>
        <dbReference type="Proteomes" id="UP000035444"/>
    </source>
</evidence>
<dbReference type="Gene3D" id="3.90.79.10">
    <property type="entry name" value="Nucleoside Triphosphate Pyrophosphohydrolase"/>
    <property type="match status" value="1"/>
</dbReference>
<dbReference type="EMBL" id="LAQL01000014">
    <property type="protein sequence ID" value="KLN59501.1"/>
    <property type="molecule type" value="Genomic_DNA"/>
</dbReference>
<dbReference type="InterPro" id="IPR000086">
    <property type="entry name" value="NUDIX_hydrolase_dom"/>
</dbReference>
<dbReference type="OrthoDB" id="9801098at2"/>
<evidence type="ECO:0000259" key="3">
    <source>
        <dbReference type="PROSITE" id="PS51462"/>
    </source>
</evidence>
<feature type="domain" description="Nudix hydrolase" evidence="3">
    <location>
        <begin position="13"/>
        <end position="139"/>
    </location>
</feature>
<dbReference type="RefSeq" id="WP_047765477.1">
    <property type="nucleotide sequence ID" value="NZ_LAQL01000014.1"/>
</dbReference>
<proteinExistence type="predicted"/>